<evidence type="ECO:0000313" key="2">
    <source>
        <dbReference type="Proteomes" id="UP000243534"/>
    </source>
</evidence>
<comment type="caution">
    <text evidence="1">The sequence shown here is derived from an EMBL/GenBank/DDBJ whole genome shotgun (WGS) entry which is preliminary data.</text>
</comment>
<dbReference type="EMBL" id="MAYS01000172">
    <property type="protein sequence ID" value="OFC62868.1"/>
    <property type="molecule type" value="Genomic_DNA"/>
</dbReference>
<gene>
    <name evidence="1" type="ORF">BBW68_07695</name>
</gene>
<dbReference type="Proteomes" id="UP000243534">
    <property type="component" value="Unassembled WGS sequence"/>
</dbReference>
<name>A0A1E7Z2M9_9GAMM</name>
<sequence>MAIKRSEYQRGALSALNEAKTLALANATLVGVLAGPDEARALLTYFNTILDPLIEKHSQDLGHERNNVESKK</sequence>
<dbReference type="AlphaFoldDB" id="A0A1E7Z2M9"/>
<organism evidence="1 2">
    <name type="scientific">Candidatus Erwinia dacicola</name>
    <dbReference type="NCBI Taxonomy" id="252393"/>
    <lineage>
        <taxon>Bacteria</taxon>
        <taxon>Pseudomonadati</taxon>
        <taxon>Pseudomonadota</taxon>
        <taxon>Gammaproteobacteria</taxon>
        <taxon>Enterobacterales</taxon>
        <taxon>Erwiniaceae</taxon>
        <taxon>Erwinia</taxon>
    </lineage>
</organism>
<reference evidence="1 2" key="1">
    <citation type="submission" date="2016-07" db="EMBL/GenBank/DDBJ databases">
        <authorList>
            <person name="Yuval B."/>
        </authorList>
    </citation>
    <scope>NUCLEOTIDE SEQUENCE [LARGE SCALE GENOMIC DNA]</scope>
    <source>
        <strain evidence="1 2">IL</strain>
    </source>
</reference>
<accession>A0A1E7Z2M9</accession>
<evidence type="ECO:0000313" key="1">
    <source>
        <dbReference type="EMBL" id="OFC62868.1"/>
    </source>
</evidence>
<proteinExistence type="predicted"/>
<dbReference type="RefSeq" id="WP_070134292.1">
    <property type="nucleotide sequence ID" value="NZ_LJAM02000142.1"/>
</dbReference>
<protein>
    <submittedName>
        <fullName evidence="1">Uncharacterized protein</fullName>
    </submittedName>
</protein>